<organism evidence="2 3">
    <name type="scientific">Thermothielavioides terrestris</name>
    <dbReference type="NCBI Taxonomy" id="2587410"/>
    <lineage>
        <taxon>Eukaryota</taxon>
        <taxon>Fungi</taxon>
        <taxon>Dikarya</taxon>
        <taxon>Ascomycota</taxon>
        <taxon>Pezizomycotina</taxon>
        <taxon>Sordariomycetes</taxon>
        <taxon>Sordariomycetidae</taxon>
        <taxon>Sordariales</taxon>
        <taxon>Chaetomiaceae</taxon>
        <taxon>Thermothielavioides</taxon>
    </lineage>
</organism>
<accession>A0A3S4C7Y4</accession>
<proteinExistence type="predicted"/>
<keyword evidence="1" id="KW-0812">Transmembrane</keyword>
<dbReference type="Proteomes" id="UP000289323">
    <property type="component" value="Unassembled WGS sequence"/>
</dbReference>
<evidence type="ECO:0000313" key="3">
    <source>
        <dbReference type="Proteomes" id="UP000289323"/>
    </source>
</evidence>
<dbReference type="AlphaFoldDB" id="A0A3S4C7Y4"/>
<sequence length="61" mass="6628">MPARDDGRVAHALLFLKAIILDYLSVEEPPVGVVFGLDDYAGLFGLAFFGLRMTRVSKGNS</sequence>
<feature type="transmembrane region" description="Helical" evidence="1">
    <location>
        <begin position="32"/>
        <end position="51"/>
    </location>
</feature>
<evidence type="ECO:0000256" key="1">
    <source>
        <dbReference type="SAM" id="Phobius"/>
    </source>
</evidence>
<keyword evidence="1" id="KW-1133">Transmembrane helix</keyword>
<evidence type="ECO:0000313" key="2">
    <source>
        <dbReference type="EMBL" id="SPQ23640.1"/>
    </source>
</evidence>
<protein>
    <submittedName>
        <fullName evidence="2">A84eac45-6bd1-46d1-abd0-37b370c49a64</fullName>
    </submittedName>
</protein>
<reference evidence="2 3" key="1">
    <citation type="submission" date="2018-04" db="EMBL/GenBank/DDBJ databases">
        <authorList>
            <person name="Huttner S."/>
            <person name="Dainat J."/>
        </authorList>
    </citation>
    <scope>NUCLEOTIDE SEQUENCE [LARGE SCALE GENOMIC DNA]</scope>
</reference>
<dbReference type="EMBL" id="OUUZ01000011">
    <property type="protein sequence ID" value="SPQ23640.1"/>
    <property type="molecule type" value="Genomic_DNA"/>
</dbReference>
<name>A0A3S4C7Y4_9PEZI</name>
<gene>
    <name evidence="2" type="ORF">TT172_LOCUS6059</name>
</gene>
<keyword evidence="1" id="KW-0472">Membrane</keyword>